<evidence type="ECO:0000256" key="3">
    <source>
        <dbReference type="ARBA" id="ARBA00022989"/>
    </source>
</evidence>
<keyword evidence="4 5" id="KW-0472">Membrane</keyword>
<keyword evidence="7" id="KW-1185">Reference proteome</keyword>
<dbReference type="InterPro" id="IPR035952">
    <property type="entry name" value="Rhomboid-like_sf"/>
</dbReference>
<keyword evidence="2 5" id="KW-0812">Transmembrane</keyword>
<feature type="transmembrane region" description="Helical" evidence="5">
    <location>
        <begin position="76"/>
        <end position="93"/>
    </location>
</feature>
<keyword evidence="3 5" id="KW-1133">Transmembrane helix</keyword>
<feature type="transmembrane region" description="Helical" evidence="5">
    <location>
        <begin position="24"/>
        <end position="42"/>
    </location>
</feature>
<feature type="transmembrane region" description="Helical" evidence="5">
    <location>
        <begin position="100"/>
        <end position="122"/>
    </location>
</feature>
<evidence type="ECO:0000313" key="6">
    <source>
        <dbReference type="EMBL" id="SET34140.1"/>
    </source>
</evidence>
<name>A0A1I0DNP3_9BACT</name>
<dbReference type="AlphaFoldDB" id="A0A1I0DNP3"/>
<evidence type="ECO:0000313" key="7">
    <source>
        <dbReference type="Proteomes" id="UP000199181"/>
    </source>
</evidence>
<sequence length="246" mass="26141">MRPMRGSGGGFGGGGGGFSGLESTAAKLALALVAGSVMFLLTRNAQGGLLLLVPGTLGSFLWQPFTYAFIETSPLGILFGALIIWSIGGWLEATWGTRKFLLVGLGCTVVAGFITTAITTFLVPVAAIYPGGTVLTSVLWVAYGLTIGKGQANFWGIPLSGNALAGIGAGFVFLSVLTSGGGPVEGLLRQLPEVIGLVLIFVYVRGASPRRLLLHFQHWKLQRQLRNRSRNMRVVREERSDDQYLN</sequence>
<evidence type="ECO:0000256" key="5">
    <source>
        <dbReference type="SAM" id="Phobius"/>
    </source>
</evidence>
<dbReference type="RefSeq" id="WP_093517003.1">
    <property type="nucleotide sequence ID" value="NZ_FOIJ01000002.1"/>
</dbReference>
<feature type="transmembrane region" description="Helical" evidence="5">
    <location>
        <begin position="49"/>
        <end position="70"/>
    </location>
</feature>
<dbReference type="Proteomes" id="UP000199181">
    <property type="component" value="Unassembled WGS sequence"/>
</dbReference>
<dbReference type="EMBL" id="FOIJ01000002">
    <property type="protein sequence ID" value="SET34140.1"/>
    <property type="molecule type" value="Genomic_DNA"/>
</dbReference>
<gene>
    <name evidence="6" type="ORF">SAMN05443639_102618</name>
</gene>
<protein>
    <submittedName>
        <fullName evidence="6">Integral membrane protein</fullName>
    </submittedName>
</protein>
<proteinExistence type="predicted"/>
<accession>A0A1I0DNP3</accession>
<dbReference type="GO" id="GO:0016020">
    <property type="term" value="C:membrane"/>
    <property type="evidence" value="ECO:0007669"/>
    <property type="project" value="UniProtKB-SubCell"/>
</dbReference>
<evidence type="ECO:0000256" key="1">
    <source>
        <dbReference type="ARBA" id="ARBA00004141"/>
    </source>
</evidence>
<dbReference type="SMART" id="SM01160">
    <property type="entry name" value="DUF1751"/>
    <property type="match status" value="1"/>
</dbReference>
<evidence type="ECO:0000256" key="4">
    <source>
        <dbReference type="ARBA" id="ARBA00023136"/>
    </source>
</evidence>
<feature type="transmembrane region" description="Helical" evidence="5">
    <location>
        <begin position="128"/>
        <end position="147"/>
    </location>
</feature>
<feature type="transmembrane region" description="Helical" evidence="5">
    <location>
        <begin position="187"/>
        <end position="204"/>
    </location>
</feature>
<organism evidence="6 7">
    <name type="scientific">Stigmatella erecta</name>
    <dbReference type="NCBI Taxonomy" id="83460"/>
    <lineage>
        <taxon>Bacteria</taxon>
        <taxon>Pseudomonadati</taxon>
        <taxon>Myxococcota</taxon>
        <taxon>Myxococcia</taxon>
        <taxon>Myxococcales</taxon>
        <taxon>Cystobacterineae</taxon>
        <taxon>Archangiaceae</taxon>
        <taxon>Stigmatella</taxon>
    </lineage>
</organism>
<comment type="subcellular location">
    <subcellularLocation>
        <location evidence="1">Membrane</location>
        <topology evidence="1">Multi-pass membrane protein</topology>
    </subcellularLocation>
</comment>
<evidence type="ECO:0000256" key="2">
    <source>
        <dbReference type="ARBA" id="ARBA00022692"/>
    </source>
</evidence>
<feature type="transmembrane region" description="Helical" evidence="5">
    <location>
        <begin position="159"/>
        <end position="181"/>
    </location>
</feature>
<reference evidence="7" key="1">
    <citation type="submission" date="2016-10" db="EMBL/GenBank/DDBJ databases">
        <authorList>
            <person name="Varghese N."/>
            <person name="Submissions S."/>
        </authorList>
    </citation>
    <scope>NUCLEOTIDE SEQUENCE [LARGE SCALE GENOMIC DNA]</scope>
    <source>
        <strain evidence="7">DSM 16858</strain>
    </source>
</reference>
<dbReference type="SUPFAM" id="SSF144091">
    <property type="entry name" value="Rhomboid-like"/>
    <property type="match status" value="1"/>
</dbReference>
<dbReference type="Gene3D" id="1.20.1540.10">
    <property type="entry name" value="Rhomboid-like"/>
    <property type="match status" value="1"/>
</dbReference>